<name>S2Z358_9CORY</name>
<evidence type="ECO:0000313" key="1">
    <source>
        <dbReference type="EMBL" id="EPD70836.1"/>
    </source>
</evidence>
<dbReference type="STRING" id="1125779.HMPREF1219_00131"/>
<dbReference type="Proteomes" id="UP000014408">
    <property type="component" value="Unassembled WGS sequence"/>
</dbReference>
<reference evidence="1 2" key="1">
    <citation type="submission" date="2013-05" db="EMBL/GenBank/DDBJ databases">
        <title>The Genome Sequence of Corynebacterium pyruviciproducens 1773O (ATCC BAA-1742).</title>
        <authorList>
            <consortium name="The Broad Institute Genomics Platform"/>
            <person name="Earl A."/>
            <person name="Ward D."/>
            <person name="Feldgarden M."/>
            <person name="Gevers D."/>
            <person name="Tong J."/>
            <person name="Walker B."/>
            <person name="Young S."/>
            <person name="Zeng Q."/>
            <person name="Gargeya S."/>
            <person name="Fitzgerald M."/>
            <person name="Haas B."/>
            <person name="Abouelleil A."/>
            <person name="Allen A.W."/>
            <person name="Alvarado L."/>
            <person name="Arachchi H.M."/>
            <person name="Berlin A.M."/>
            <person name="Chapman S.B."/>
            <person name="Gainer-Dewar J."/>
            <person name="Goldberg J."/>
            <person name="Griggs A."/>
            <person name="Gujja S."/>
            <person name="Hansen M."/>
            <person name="Howarth C."/>
            <person name="Imamovic A."/>
            <person name="Ireland A."/>
            <person name="Larimer J."/>
            <person name="McCowan C."/>
            <person name="Murphy C."/>
            <person name="Pearson M."/>
            <person name="Poon T.W."/>
            <person name="Priest M."/>
            <person name="Roberts A."/>
            <person name="Saif S."/>
            <person name="Shea T."/>
            <person name="Sisk P."/>
            <person name="Sykes S."/>
            <person name="Wortman J."/>
            <person name="Nusbaum C."/>
            <person name="Birren B."/>
        </authorList>
    </citation>
    <scope>NUCLEOTIDE SEQUENCE [LARGE SCALE GENOMIC DNA]</scope>
    <source>
        <strain evidence="1 2">ATCC BAA-1742</strain>
    </source>
</reference>
<evidence type="ECO:0000313" key="2">
    <source>
        <dbReference type="Proteomes" id="UP000014408"/>
    </source>
</evidence>
<proteinExistence type="predicted"/>
<organism evidence="1 2">
    <name type="scientific">Corynebacterium pyruviciproducens ATCC BAA-1742</name>
    <dbReference type="NCBI Taxonomy" id="1125779"/>
    <lineage>
        <taxon>Bacteria</taxon>
        <taxon>Bacillati</taxon>
        <taxon>Actinomycetota</taxon>
        <taxon>Actinomycetes</taxon>
        <taxon>Mycobacteriales</taxon>
        <taxon>Corynebacteriaceae</taxon>
        <taxon>Corynebacterium</taxon>
    </lineage>
</organism>
<dbReference type="PATRIC" id="fig|1125779.3.peg.125"/>
<dbReference type="RefSeq" id="WP_016457055.1">
    <property type="nucleotide sequence ID" value="NZ_KE150446.1"/>
</dbReference>
<keyword evidence="2" id="KW-1185">Reference proteome</keyword>
<accession>S2Z358</accession>
<protein>
    <submittedName>
        <fullName evidence="1">Uncharacterized protein</fullName>
    </submittedName>
</protein>
<sequence>MNNHMTEKRRRNILEELEFMTLMLGASDGARRVADAQGITVKNLMSSLKRWGEKDWVTRINEDRREEIEWSQQNAFNNRKKLTNC</sequence>
<comment type="caution">
    <text evidence="1">The sequence shown here is derived from an EMBL/GenBank/DDBJ whole genome shotgun (WGS) entry which is preliminary data.</text>
</comment>
<gene>
    <name evidence="1" type="ORF">HMPREF1219_00131</name>
</gene>
<dbReference type="EMBL" id="ATBY01000002">
    <property type="protein sequence ID" value="EPD70836.1"/>
    <property type="molecule type" value="Genomic_DNA"/>
</dbReference>
<dbReference type="HOGENOM" id="CLU_2507074_0_0_11"/>
<dbReference type="AlphaFoldDB" id="S2Z358"/>